<accession>F3GS71</accession>
<evidence type="ECO:0000313" key="1">
    <source>
        <dbReference type="EMBL" id="EGH49924.1"/>
    </source>
</evidence>
<comment type="caution">
    <text evidence="1">The sequence shown here is derived from an EMBL/GenBank/DDBJ whole genome shotgun (WGS) entry which is preliminary data.</text>
</comment>
<keyword evidence="2" id="KW-1185">Reference proteome</keyword>
<dbReference type="Proteomes" id="UP000004986">
    <property type="component" value="Unassembled WGS sequence"/>
</dbReference>
<proteinExistence type="predicted"/>
<dbReference type="AlphaFoldDB" id="F3GS71"/>
<dbReference type="EMBL" id="AEAI01004907">
    <property type="protein sequence ID" value="EGH49924.1"/>
    <property type="molecule type" value="Genomic_DNA"/>
</dbReference>
<protein>
    <submittedName>
        <fullName evidence="1">Uncharacterized protein</fullName>
    </submittedName>
</protein>
<feature type="non-terminal residue" evidence="1">
    <location>
        <position position="1"/>
    </location>
</feature>
<dbReference type="HOGENOM" id="CLU_3370417_0_0_6"/>
<gene>
    <name evidence="1" type="ORF">PSYPI_48962</name>
</gene>
<name>F3GS71_PSESJ</name>
<organism evidence="1 2">
    <name type="scientific">Pseudomonas syringae pv. pisi str. 1704B</name>
    <dbReference type="NCBI Taxonomy" id="629263"/>
    <lineage>
        <taxon>Bacteria</taxon>
        <taxon>Pseudomonadati</taxon>
        <taxon>Pseudomonadota</taxon>
        <taxon>Gammaproteobacteria</taxon>
        <taxon>Pseudomonadales</taxon>
        <taxon>Pseudomonadaceae</taxon>
        <taxon>Pseudomonas</taxon>
        <taxon>Pseudomonas syringae</taxon>
    </lineage>
</organism>
<feature type="non-terminal residue" evidence="1">
    <location>
        <position position="35"/>
    </location>
</feature>
<evidence type="ECO:0000313" key="2">
    <source>
        <dbReference type="Proteomes" id="UP000004986"/>
    </source>
</evidence>
<sequence>GGGWNSNLVCGNMSLNNTLENQLNGATSGFQPLIG</sequence>
<reference evidence="1 2" key="1">
    <citation type="journal article" date="2011" name="PLoS Pathog.">
        <title>Dynamic evolution of pathogenicity revealed by sequencing and comparative genomics of 19 Pseudomonas syringae isolates.</title>
        <authorList>
            <person name="Baltrus D.A."/>
            <person name="Nishimura M.T."/>
            <person name="Romanchuk A."/>
            <person name="Chang J.H."/>
            <person name="Mukhtar M.S."/>
            <person name="Cherkis K."/>
            <person name="Roach J."/>
            <person name="Grant S.R."/>
            <person name="Jones C.D."/>
            <person name="Dangl J.L."/>
        </authorList>
    </citation>
    <scope>NUCLEOTIDE SEQUENCE [LARGE SCALE GENOMIC DNA]</scope>
    <source>
        <strain evidence="1 2">1704B</strain>
    </source>
</reference>